<comment type="similarity">
    <text evidence="1">Belongs to the LysR transcriptional regulatory family.</text>
</comment>
<evidence type="ECO:0000313" key="7">
    <source>
        <dbReference type="EMBL" id="GAA1571130.1"/>
    </source>
</evidence>
<keyword evidence="2" id="KW-0805">Transcription regulation</keyword>
<sequence length="308" mass="33543">MKRDFTIGGGMLERHELDAFIVLAEELHFGRTAGRLGVSTTRVSQTIRKLERRVGVPLFHRTSRRVELTEAGRRLHDDVQPAWAQIEAAVRRAVAAGRSMAGELVVGFVGAAAGQLVVQVADLFRRRHPGCEVRIREAQIAEVVPWLHDGSVDVALTGLPVDDPLLDTGRALVREARMLAVSSQHPLARRDTVSVEDLAGVRVLQLPSTLPASTLRDRNPGSTPAGRPIPPGPPAATFQEALMLAGSGRGVLPVGAHVRRYYVRPDVAYVPFRDAPPVEWGLAWHRDRATAKVLAFARAADDLTTHDP</sequence>
<evidence type="ECO:0000256" key="3">
    <source>
        <dbReference type="ARBA" id="ARBA00023125"/>
    </source>
</evidence>
<feature type="region of interest" description="Disordered" evidence="5">
    <location>
        <begin position="212"/>
        <end position="235"/>
    </location>
</feature>
<gene>
    <name evidence="7" type="ORF">GCM10009827_111250</name>
</gene>
<dbReference type="Pfam" id="PF03466">
    <property type="entry name" value="LysR_substrate"/>
    <property type="match status" value="1"/>
</dbReference>
<evidence type="ECO:0000256" key="4">
    <source>
        <dbReference type="ARBA" id="ARBA00023163"/>
    </source>
</evidence>
<dbReference type="RefSeq" id="WP_344514327.1">
    <property type="nucleotide sequence ID" value="NZ_BAAAQD010000046.1"/>
</dbReference>
<evidence type="ECO:0000256" key="2">
    <source>
        <dbReference type="ARBA" id="ARBA00023015"/>
    </source>
</evidence>
<dbReference type="InterPro" id="IPR036390">
    <property type="entry name" value="WH_DNA-bd_sf"/>
</dbReference>
<dbReference type="PANTHER" id="PTHR30346:SF0">
    <property type="entry name" value="HCA OPERON TRANSCRIPTIONAL ACTIVATOR HCAR"/>
    <property type="match status" value="1"/>
</dbReference>
<keyword evidence="4" id="KW-0804">Transcription</keyword>
<keyword evidence="3" id="KW-0238">DNA-binding</keyword>
<evidence type="ECO:0000256" key="1">
    <source>
        <dbReference type="ARBA" id="ARBA00009437"/>
    </source>
</evidence>
<evidence type="ECO:0000259" key="6">
    <source>
        <dbReference type="PROSITE" id="PS50931"/>
    </source>
</evidence>
<dbReference type="Proteomes" id="UP001501470">
    <property type="component" value="Unassembled WGS sequence"/>
</dbReference>
<keyword evidence="8" id="KW-1185">Reference proteome</keyword>
<dbReference type="InterPro" id="IPR000847">
    <property type="entry name" value="LysR_HTH_N"/>
</dbReference>
<reference evidence="8" key="1">
    <citation type="journal article" date="2019" name="Int. J. Syst. Evol. Microbiol.">
        <title>The Global Catalogue of Microorganisms (GCM) 10K type strain sequencing project: providing services to taxonomists for standard genome sequencing and annotation.</title>
        <authorList>
            <consortium name="The Broad Institute Genomics Platform"/>
            <consortium name="The Broad Institute Genome Sequencing Center for Infectious Disease"/>
            <person name="Wu L."/>
            <person name="Ma J."/>
        </authorList>
    </citation>
    <scope>NUCLEOTIDE SEQUENCE [LARGE SCALE GENOMIC DNA]</scope>
    <source>
        <strain evidence="8">JCM 15933</strain>
    </source>
</reference>
<dbReference type="EMBL" id="BAAAQD010000046">
    <property type="protein sequence ID" value="GAA1571130.1"/>
    <property type="molecule type" value="Genomic_DNA"/>
</dbReference>
<evidence type="ECO:0000256" key="5">
    <source>
        <dbReference type="SAM" id="MobiDB-lite"/>
    </source>
</evidence>
<dbReference type="SUPFAM" id="SSF46785">
    <property type="entry name" value="Winged helix' DNA-binding domain"/>
    <property type="match status" value="1"/>
</dbReference>
<comment type="caution">
    <text evidence="7">The sequence shown here is derived from an EMBL/GenBank/DDBJ whole genome shotgun (WGS) entry which is preliminary data.</text>
</comment>
<dbReference type="InterPro" id="IPR036388">
    <property type="entry name" value="WH-like_DNA-bd_sf"/>
</dbReference>
<proteinExistence type="inferred from homology"/>
<accession>A0ABP4P6D0</accession>
<dbReference type="InterPro" id="IPR005119">
    <property type="entry name" value="LysR_subst-bd"/>
</dbReference>
<dbReference type="CDD" id="cd08414">
    <property type="entry name" value="PBP2_LTTR_aromatics_like"/>
    <property type="match status" value="1"/>
</dbReference>
<dbReference type="PROSITE" id="PS50931">
    <property type="entry name" value="HTH_LYSR"/>
    <property type="match status" value="1"/>
</dbReference>
<protein>
    <submittedName>
        <fullName evidence="7">LysR family transcriptional regulator</fullName>
    </submittedName>
</protein>
<dbReference type="Gene3D" id="1.10.10.10">
    <property type="entry name" value="Winged helix-like DNA-binding domain superfamily/Winged helix DNA-binding domain"/>
    <property type="match status" value="1"/>
</dbReference>
<dbReference type="Pfam" id="PF00126">
    <property type="entry name" value="HTH_1"/>
    <property type="match status" value="1"/>
</dbReference>
<dbReference type="PANTHER" id="PTHR30346">
    <property type="entry name" value="TRANSCRIPTIONAL DUAL REGULATOR HCAR-RELATED"/>
    <property type="match status" value="1"/>
</dbReference>
<organism evidence="7 8">
    <name type="scientific">Dactylosporangium maewongense</name>
    <dbReference type="NCBI Taxonomy" id="634393"/>
    <lineage>
        <taxon>Bacteria</taxon>
        <taxon>Bacillati</taxon>
        <taxon>Actinomycetota</taxon>
        <taxon>Actinomycetes</taxon>
        <taxon>Micromonosporales</taxon>
        <taxon>Micromonosporaceae</taxon>
        <taxon>Dactylosporangium</taxon>
    </lineage>
</organism>
<feature type="domain" description="HTH lysR-type" evidence="6">
    <location>
        <begin position="17"/>
        <end position="69"/>
    </location>
</feature>
<name>A0ABP4P6D0_9ACTN</name>
<evidence type="ECO:0000313" key="8">
    <source>
        <dbReference type="Proteomes" id="UP001501470"/>
    </source>
</evidence>
<dbReference type="SUPFAM" id="SSF53850">
    <property type="entry name" value="Periplasmic binding protein-like II"/>
    <property type="match status" value="1"/>
</dbReference>
<dbReference type="Gene3D" id="3.40.190.10">
    <property type="entry name" value="Periplasmic binding protein-like II"/>
    <property type="match status" value="2"/>
</dbReference>